<feature type="compositionally biased region" description="Low complexity" evidence="1">
    <location>
        <begin position="148"/>
        <end position="162"/>
    </location>
</feature>
<proteinExistence type="predicted"/>
<dbReference type="OMA" id="GHYKINT"/>
<feature type="compositionally biased region" description="Basic and acidic residues" evidence="1">
    <location>
        <begin position="1"/>
        <end position="10"/>
    </location>
</feature>
<keyword evidence="3" id="KW-1185">Reference proteome</keyword>
<evidence type="ECO:0000256" key="1">
    <source>
        <dbReference type="SAM" id="MobiDB-lite"/>
    </source>
</evidence>
<feature type="region of interest" description="Disordered" evidence="1">
    <location>
        <begin position="1"/>
        <end position="179"/>
    </location>
</feature>
<feature type="region of interest" description="Disordered" evidence="1">
    <location>
        <begin position="382"/>
        <end position="414"/>
    </location>
</feature>
<feature type="compositionally biased region" description="Low complexity" evidence="1">
    <location>
        <begin position="389"/>
        <end position="407"/>
    </location>
</feature>
<feature type="compositionally biased region" description="Polar residues" evidence="1">
    <location>
        <begin position="775"/>
        <end position="796"/>
    </location>
</feature>
<name>F4QCU6_CACFS</name>
<feature type="region of interest" description="Disordered" evidence="1">
    <location>
        <begin position="729"/>
        <end position="828"/>
    </location>
</feature>
<sequence length="828" mass="94612">MSQKIEENKDGTVSVRVAGADMFDDDEQDTLQKNKSIIDQLKPAPFTILKTFTSRRKAPPPPTPLTPKQEDNYNNNNGSSNNNNNNSYYSSPPPSSSTSSSNITSPSFGSPSSSQENDYDGGFISKPERQSFSQRKKQKTVSNEERVQMAQKGQQKQMQSVQPATAKSRAKTSNAISLDDLLMQKKERKPEQEVISYDEMINQQNETKKKISESDLIDKEDYQKLSKVNERKRQKKILSYLLLKARPDLMMTENPNQMCIKEKELELPKVLSLSKVLDSNYIPASKAESDLIQVFKNTGERTPFKYFILNGLDYLVGTFDTIPKFLLDLLFSYICFEKDELTVYKSYLILSKSIKNSKTILLPFQSLVDVLQGHYKINTDQTFNATKPSNESTSNSSASTTAATEELNNMDKQPKRSFPFTNLYYILTLLKEQSHQFKSEELKHLILFICLLCLDPNFRRSNQQDMLQDFIEDVDLKQKQEQEQKESATNLALGTTILQILLLLPTLLNTLIVSFYNTLTVEQSADDTTITLFDDIWSSLDEKYIYSLSTIVSYVLPCHGKIKHPIKIDLQRKFALYSILKILNNNNIKEIISKKSSMVEELVVILRPFVQQIKDDTIDVLKMLNLIVLVDICSNSRKELNELKRKDKMNPFEQLIVRWSGKIKESKDAIDFNRTRMKDGLVSIQSKLAALIIDNTSTNSFLSSFFIQNDPTAETKKESLDQFIQPIVKSDDPTIPRPEQDETPMEEEKVEQKVKEEKVEQKMEEEEEKVEDKINLTQAFTDTTTPTINIDQNMNGGDTKPPPPSPMKKTRQTSITSYFQPISQSGKK</sequence>
<evidence type="ECO:0000313" key="3">
    <source>
        <dbReference type="Proteomes" id="UP000007797"/>
    </source>
</evidence>
<dbReference type="RefSeq" id="XP_004353879.1">
    <property type="nucleotide sequence ID" value="XM_004353827.1"/>
</dbReference>
<dbReference type="EMBL" id="GL883029">
    <property type="protein sequence ID" value="EGG14470.1"/>
    <property type="molecule type" value="Genomic_DNA"/>
</dbReference>
<feature type="compositionally biased region" description="Basic and acidic residues" evidence="1">
    <location>
        <begin position="729"/>
        <end position="762"/>
    </location>
</feature>
<gene>
    <name evidence="2" type="ORF">DFA_12242</name>
</gene>
<protein>
    <submittedName>
        <fullName evidence="2">Uncharacterized protein</fullName>
    </submittedName>
</protein>
<accession>F4QCU6</accession>
<evidence type="ECO:0000313" key="2">
    <source>
        <dbReference type="EMBL" id="EGG14470.1"/>
    </source>
</evidence>
<organism evidence="2 3">
    <name type="scientific">Cavenderia fasciculata</name>
    <name type="common">Slime mold</name>
    <name type="synonym">Dictyostelium fasciculatum</name>
    <dbReference type="NCBI Taxonomy" id="261658"/>
    <lineage>
        <taxon>Eukaryota</taxon>
        <taxon>Amoebozoa</taxon>
        <taxon>Evosea</taxon>
        <taxon>Eumycetozoa</taxon>
        <taxon>Dictyostelia</taxon>
        <taxon>Acytosteliales</taxon>
        <taxon>Cavenderiaceae</taxon>
        <taxon>Cavenderia</taxon>
    </lineage>
</organism>
<dbReference type="GeneID" id="14865332"/>
<reference evidence="3" key="1">
    <citation type="journal article" date="2011" name="Genome Res.">
        <title>Phylogeny-wide analysis of social amoeba genomes highlights ancient origins for complex intercellular communication.</title>
        <authorList>
            <person name="Heidel A.J."/>
            <person name="Lawal H.M."/>
            <person name="Felder M."/>
            <person name="Schilde C."/>
            <person name="Helps N.R."/>
            <person name="Tunggal B."/>
            <person name="Rivero F."/>
            <person name="John U."/>
            <person name="Schleicher M."/>
            <person name="Eichinger L."/>
            <person name="Platzer M."/>
            <person name="Noegel A.A."/>
            <person name="Schaap P."/>
            <person name="Gloeckner G."/>
        </authorList>
    </citation>
    <scope>NUCLEOTIDE SEQUENCE [LARGE SCALE GENOMIC DNA]</scope>
    <source>
        <strain evidence="3">SH3</strain>
    </source>
</reference>
<dbReference type="OrthoDB" id="21103at2759"/>
<dbReference type="KEGG" id="dfa:DFA_12242"/>
<feature type="compositionally biased region" description="Low complexity" evidence="1">
    <location>
        <begin position="72"/>
        <end position="114"/>
    </location>
</feature>
<dbReference type="AlphaFoldDB" id="F4QCU6"/>
<feature type="compositionally biased region" description="Polar residues" evidence="1">
    <location>
        <begin position="812"/>
        <end position="828"/>
    </location>
</feature>
<dbReference type="Proteomes" id="UP000007797">
    <property type="component" value="Unassembled WGS sequence"/>
</dbReference>